<reference evidence="12" key="1">
    <citation type="submission" date="2021-04" db="EMBL/GenBank/DDBJ databases">
        <title>Luteolibacter sp. 32A isolated from the skin of an Anderson's salamander (Ambystoma andersonii).</title>
        <authorList>
            <person name="Spergser J."/>
            <person name="Busse H.-J."/>
        </authorList>
    </citation>
    <scope>NUCLEOTIDE SEQUENCE</scope>
    <source>
        <strain evidence="12">32A</strain>
    </source>
</reference>
<dbReference type="InterPro" id="IPR039428">
    <property type="entry name" value="NUOK/Mnh_C1-like"/>
</dbReference>
<evidence type="ECO:0000256" key="7">
    <source>
        <dbReference type="ARBA" id="ARBA00022967"/>
    </source>
</evidence>
<protein>
    <recommendedName>
        <fullName evidence="11">NADH-quinone oxidoreductase subunit K</fullName>
        <ecNumber evidence="11">7.1.1.-</ecNumber>
    </recommendedName>
    <alternativeName>
        <fullName evidence="11">NADH dehydrogenase I subunit K</fullName>
    </alternativeName>
    <alternativeName>
        <fullName evidence="11">NDH-1 subunit K</fullName>
    </alternativeName>
</protein>
<comment type="function">
    <text evidence="1 11">NDH-1 shuttles electrons from NADH, via FMN and iron-sulfur (Fe-S) centers, to quinones in the respiratory chain. The immediate electron acceptor for the enzyme in this species is believed to be ubiquinone. Couples the redox reaction to proton translocation (for every two electrons transferred, four hydrogen ions are translocated across the cytoplasmic membrane), and thus conserves the redox energy in a proton gradient.</text>
</comment>
<dbReference type="EC" id="7.1.1.-" evidence="11"/>
<evidence type="ECO:0000256" key="8">
    <source>
        <dbReference type="ARBA" id="ARBA00022989"/>
    </source>
</evidence>
<comment type="subunit">
    <text evidence="11">NDH-1 is composed of 14 different subunits. Subunits NuoA, H, J, K, L, M, N constitute the membrane sector of the complex.</text>
</comment>
<dbReference type="InterPro" id="IPR001133">
    <property type="entry name" value="NADH_UbQ_OxRdtase_chain4L/K"/>
</dbReference>
<evidence type="ECO:0000313" key="13">
    <source>
        <dbReference type="Proteomes" id="UP000676169"/>
    </source>
</evidence>
<name>A0A975J0A6_9BACT</name>
<evidence type="ECO:0000256" key="9">
    <source>
        <dbReference type="ARBA" id="ARBA00023027"/>
    </source>
</evidence>
<keyword evidence="11" id="KW-1003">Cell membrane</keyword>
<keyword evidence="6 11" id="KW-0874">Quinone</keyword>
<evidence type="ECO:0000256" key="5">
    <source>
        <dbReference type="ARBA" id="ARBA00022692"/>
    </source>
</evidence>
<keyword evidence="11" id="KW-0830">Ubiquinone</keyword>
<evidence type="ECO:0000256" key="1">
    <source>
        <dbReference type="ARBA" id="ARBA00002378"/>
    </source>
</evidence>
<dbReference type="PANTHER" id="PTHR11434">
    <property type="entry name" value="NADH-UBIQUINONE OXIDOREDUCTASE SUBUNIT ND4L"/>
    <property type="match status" value="1"/>
</dbReference>
<dbReference type="NCBIfam" id="NF004320">
    <property type="entry name" value="PRK05715.1-2"/>
    <property type="match status" value="1"/>
</dbReference>
<feature type="transmembrane region" description="Helical" evidence="11">
    <location>
        <begin position="64"/>
        <end position="90"/>
    </location>
</feature>
<evidence type="ECO:0000256" key="2">
    <source>
        <dbReference type="ARBA" id="ARBA00004141"/>
    </source>
</evidence>
<keyword evidence="8 11" id="KW-1133">Transmembrane helix</keyword>
<keyword evidence="5 11" id="KW-0812">Transmembrane</keyword>
<feature type="transmembrane region" description="Helical" evidence="11">
    <location>
        <begin position="6"/>
        <end position="24"/>
    </location>
</feature>
<dbReference type="NCBIfam" id="NF004321">
    <property type="entry name" value="PRK05715.1-3"/>
    <property type="match status" value="1"/>
</dbReference>
<dbReference type="EMBL" id="CP073100">
    <property type="protein sequence ID" value="QUE51658.1"/>
    <property type="molecule type" value="Genomic_DNA"/>
</dbReference>
<dbReference type="GO" id="GO:0050136">
    <property type="term" value="F:NADH dehydrogenase (quinone) (non-electrogenic) activity"/>
    <property type="evidence" value="ECO:0007669"/>
    <property type="project" value="UniProtKB-UniRule"/>
</dbReference>
<proteinExistence type="inferred from homology"/>
<dbReference type="GO" id="GO:0042773">
    <property type="term" value="P:ATP synthesis coupled electron transport"/>
    <property type="evidence" value="ECO:0007669"/>
    <property type="project" value="InterPro"/>
</dbReference>
<evidence type="ECO:0000256" key="4">
    <source>
        <dbReference type="ARBA" id="ARBA00022448"/>
    </source>
</evidence>
<dbReference type="RefSeq" id="WP_211631797.1">
    <property type="nucleotide sequence ID" value="NZ_CP073100.1"/>
</dbReference>
<comment type="similarity">
    <text evidence="3 11">Belongs to the complex I subunit 4L family.</text>
</comment>
<sequence>MASLHQYLLVSGLLFAIGLAGVVLRRNIIIVFMCLELMLSAANLTLIAFSRFHTAKTGLPDPAAQMLVFFVITVAAAEVAVGLAIIVALYRARQTIHTDDLTSMRG</sequence>
<evidence type="ECO:0000313" key="12">
    <source>
        <dbReference type="EMBL" id="QUE51658.1"/>
    </source>
</evidence>
<dbReference type="GO" id="GO:0005886">
    <property type="term" value="C:plasma membrane"/>
    <property type="evidence" value="ECO:0007669"/>
    <property type="project" value="UniProtKB-SubCell"/>
</dbReference>
<dbReference type="FunFam" id="1.10.287.3510:FF:000001">
    <property type="entry name" value="NADH-quinone oxidoreductase subunit K"/>
    <property type="match status" value="1"/>
</dbReference>
<dbReference type="HAMAP" id="MF_01456">
    <property type="entry name" value="NDH1_NuoK"/>
    <property type="match status" value="1"/>
</dbReference>
<evidence type="ECO:0000256" key="10">
    <source>
        <dbReference type="ARBA" id="ARBA00023136"/>
    </source>
</evidence>
<dbReference type="GO" id="GO:0030964">
    <property type="term" value="C:NADH dehydrogenase complex"/>
    <property type="evidence" value="ECO:0007669"/>
    <property type="project" value="TreeGrafter"/>
</dbReference>
<evidence type="ECO:0000256" key="11">
    <source>
        <dbReference type="HAMAP-Rule" id="MF_01456"/>
    </source>
</evidence>
<dbReference type="AlphaFoldDB" id="A0A975J0A6"/>
<organism evidence="12 13">
    <name type="scientific">Luteolibacter ambystomatis</name>
    <dbReference type="NCBI Taxonomy" id="2824561"/>
    <lineage>
        <taxon>Bacteria</taxon>
        <taxon>Pseudomonadati</taxon>
        <taxon>Verrucomicrobiota</taxon>
        <taxon>Verrucomicrobiia</taxon>
        <taxon>Verrucomicrobiales</taxon>
        <taxon>Verrucomicrobiaceae</taxon>
        <taxon>Luteolibacter</taxon>
    </lineage>
</organism>
<gene>
    <name evidence="11 12" type="primary">nuoK</name>
    <name evidence="12" type="ORF">KBB96_01900</name>
</gene>
<dbReference type="KEGG" id="lamb:KBB96_01900"/>
<accession>A0A975J0A6</accession>
<keyword evidence="4 11" id="KW-0813">Transport</keyword>
<keyword evidence="9 11" id="KW-0520">NAD</keyword>
<feature type="transmembrane region" description="Helical" evidence="11">
    <location>
        <begin position="29"/>
        <end position="52"/>
    </location>
</feature>
<dbReference type="GO" id="GO:0048038">
    <property type="term" value="F:quinone binding"/>
    <property type="evidence" value="ECO:0007669"/>
    <property type="project" value="UniProtKB-KW"/>
</dbReference>
<dbReference type="PANTHER" id="PTHR11434:SF21">
    <property type="entry name" value="NADH DEHYDROGENASE SUBUNIT 4L-RELATED"/>
    <property type="match status" value="1"/>
</dbReference>
<evidence type="ECO:0000256" key="3">
    <source>
        <dbReference type="ARBA" id="ARBA00010519"/>
    </source>
</evidence>
<dbReference type="Pfam" id="PF00420">
    <property type="entry name" value="Oxidored_q2"/>
    <property type="match status" value="1"/>
</dbReference>
<keyword evidence="13" id="KW-1185">Reference proteome</keyword>
<keyword evidence="12" id="KW-0560">Oxidoreductase</keyword>
<keyword evidence="7 11" id="KW-1278">Translocase</keyword>
<comment type="catalytic activity">
    <reaction evidence="11">
        <text>a quinone + NADH + 5 H(+)(in) = a quinol + NAD(+) + 4 H(+)(out)</text>
        <dbReference type="Rhea" id="RHEA:57888"/>
        <dbReference type="ChEBI" id="CHEBI:15378"/>
        <dbReference type="ChEBI" id="CHEBI:24646"/>
        <dbReference type="ChEBI" id="CHEBI:57540"/>
        <dbReference type="ChEBI" id="CHEBI:57945"/>
        <dbReference type="ChEBI" id="CHEBI:132124"/>
    </reaction>
</comment>
<dbReference type="Proteomes" id="UP000676169">
    <property type="component" value="Chromosome"/>
</dbReference>
<dbReference type="Gene3D" id="1.10.287.3510">
    <property type="match status" value="1"/>
</dbReference>
<evidence type="ECO:0000256" key="6">
    <source>
        <dbReference type="ARBA" id="ARBA00022719"/>
    </source>
</evidence>
<comment type="subcellular location">
    <subcellularLocation>
        <location evidence="11">Cell membrane</location>
        <topology evidence="11">Multi-pass membrane protein</topology>
    </subcellularLocation>
    <subcellularLocation>
        <location evidence="2">Membrane</location>
        <topology evidence="2">Multi-pass membrane protein</topology>
    </subcellularLocation>
</comment>
<keyword evidence="10 11" id="KW-0472">Membrane</keyword>